<accession>A0A9E2KRI5</accession>
<dbReference type="AlphaFoldDB" id="A0A9E2KRI5"/>
<reference evidence="2" key="1">
    <citation type="journal article" date="2021" name="PeerJ">
        <title>Extensive microbial diversity within the chicken gut microbiome revealed by metagenomics and culture.</title>
        <authorList>
            <person name="Gilroy R."/>
            <person name="Ravi A."/>
            <person name="Getino M."/>
            <person name="Pursley I."/>
            <person name="Horton D.L."/>
            <person name="Alikhan N.F."/>
            <person name="Baker D."/>
            <person name="Gharbi K."/>
            <person name="Hall N."/>
            <person name="Watson M."/>
            <person name="Adriaenssens E.M."/>
            <person name="Foster-Nyarko E."/>
            <person name="Jarju S."/>
            <person name="Secka A."/>
            <person name="Antonio M."/>
            <person name="Oren A."/>
            <person name="Chaudhuri R.R."/>
            <person name="La Ragione R."/>
            <person name="Hildebrand F."/>
            <person name="Pallen M.J."/>
        </authorList>
    </citation>
    <scope>NUCLEOTIDE SEQUENCE</scope>
    <source>
        <strain evidence="2">F6-686</strain>
    </source>
</reference>
<comment type="caution">
    <text evidence="2">The sequence shown here is derived from an EMBL/GenBank/DDBJ whole genome shotgun (WGS) entry which is preliminary data.</text>
</comment>
<evidence type="ECO:0000256" key="1">
    <source>
        <dbReference type="SAM" id="Phobius"/>
    </source>
</evidence>
<protein>
    <submittedName>
        <fullName evidence="2">Type II secretion system GspH family protein</fullName>
    </submittedName>
</protein>
<name>A0A9E2KRI5_9LACO</name>
<reference evidence="2" key="2">
    <citation type="submission" date="2021-04" db="EMBL/GenBank/DDBJ databases">
        <authorList>
            <person name="Gilroy R."/>
        </authorList>
    </citation>
    <scope>NUCLEOTIDE SEQUENCE</scope>
    <source>
        <strain evidence="2">F6-686</strain>
    </source>
</reference>
<sequence>MRRSRAFTVLEAVITLTIVTILMLIGTIRVEKYRTSLLFNNAVNKLNTSLQQACRVATIKHEGIEIYYFNQSHYLELRGKSYYRKIIFPDNFVVNDLDGYRISANGMIKPKKIGLTDGYYHRFLKIQMAWGKILNEEN</sequence>
<feature type="transmembrane region" description="Helical" evidence="1">
    <location>
        <begin position="6"/>
        <end position="28"/>
    </location>
</feature>
<gene>
    <name evidence="2" type="ORF">H9806_02105</name>
</gene>
<evidence type="ECO:0000313" key="3">
    <source>
        <dbReference type="Proteomes" id="UP000823844"/>
    </source>
</evidence>
<keyword evidence="1" id="KW-0812">Transmembrane</keyword>
<organism evidence="2 3">
    <name type="scientific">Candidatus Lactobacillus pullistercoris</name>
    <dbReference type="NCBI Taxonomy" id="2838636"/>
    <lineage>
        <taxon>Bacteria</taxon>
        <taxon>Bacillati</taxon>
        <taxon>Bacillota</taxon>
        <taxon>Bacilli</taxon>
        <taxon>Lactobacillales</taxon>
        <taxon>Lactobacillaceae</taxon>
        <taxon>Lactobacillus</taxon>
    </lineage>
</organism>
<dbReference type="Proteomes" id="UP000823844">
    <property type="component" value="Unassembled WGS sequence"/>
</dbReference>
<proteinExistence type="predicted"/>
<keyword evidence="1" id="KW-0472">Membrane</keyword>
<evidence type="ECO:0000313" key="2">
    <source>
        <dbReference type="EMBL" id="MBU3827938.1"/>
    </source>
</evidence>
<dbReference type="EMBL" id="JAHLFT010000026">
    <property type="protein sequence ID" value="MBU3827938.1"/>
    <property type="molecule type" value="Genomic_DNA"/>
</dbReference>
<keyword evidence="1" id="KW-1133">Transmembrane helix</keyword>